<keyword evidence="1" id="KW-0853">WD repeat</keyword>
<protein>
    <submittedName>
        <fullName evidence="2">Uncharacterized protein</fullName>
    </submittedName>
</protein>
<dbReference type="PANTHER" id="PTHR19920">
    <property type="entry name" value="WD40 PROTEIN CIAO1"/>
    <property type="match status" value="1"/>
</dbReference>
<evidence type="ECO:0000256" key="1">
    <source>
        <dbReference type="PROSITE-ProRule" id="PRU00221"/>
    </source>
</evidence>
<dbReference type="Pfam" id="PF00400">
    <property type="entry name" value="WD40"/>
    <property type="match status" value="2"/>
</dbReference>
<dbReference type="PROSITE" id="PS50294">
    <property type="entry name" value="WD_REPEATS_REGION"/>
    <property type="match status" value="1"/>
</dbReference>
<gene>
    <name evidence="2" type="ORF">POCTA_138.1.T0410115</name>
</gene>
<name>A0A8S1UEK4_PAROT</name>
<dbReference type="OrthoDB" id="6262491at2759"/>
<feature type="repeat" description="WD" evidence="1">
    <location>
        <begin position="202"/>
        <end position="234"/>
    </location>
</feature>
<reference evidence="2" key="1">
    <citation type="submission" date="2021-01" db="EMBL/GenBank/DDBJ databases">
        <authorList>
            <consortium name="Genoscope - CEA"/>
            <person name="William W."/>
        </authorList>
    </citation>
    <scope>NUCLEOTIDE SEQUENCE</scope>
</reference>
<dbReference type="PROSITE" id="PS50082">
    <property type="entry name" value="WD_REPEATS_2"/>
    <property type="match status" value="1"/>
</dbReference>
<keyword evidence="3" id="KW-1185">Reference proteome</keyword>
<dbReference type="SMART" id="SM00320">
    <property type="entry name" value="WD40"/>
    <property type="match status" value="2"/>
</dbReference>
<evidence type="ECO:0000313" key="2">
    <source>
        <dbReference type="EMBL" id="CAD8162179.1"/>
    </source>
</evidence>
<comment type="caution">
    <text evidence="2">The sequence shown here is derived from an EMBL/GenBank/DDBJ whole genome shotgun (WGS) entry which is preliminary data.</text>
</comment>
<dbReference type="GO" id="GO:0016226">
    <property type="term" value="P:iron-sulfur cluster assembly"/>
    <property type="evidence" value="ECO:0007669"/>
    <property type="project" value="TreeGrafter"/>
</dbReference>
<evidence type="ECO:0000313" key="3">
    <source>
        <dbReference type="Proteomes" id="UP000683925"/>
    </source>
</evidence>
<organism evidence="2 3">
    <name type="scientific">Paramecium octaurelia</name>
    <dbReference type="NCBI Taxonomy" id="43137"/>
    <lineage>
        <taxon>Eukaryota</taxon>
        <taxon>Sar</taxon>
        <taxon>Alveolata</taxon>
        <taxon>Ciliophora</taxon>
        <taxon>Intramacronucleata</taxon>
        <taxon>Oligohymenophorea</taxon>
        <taxon>Peniculida</taxon>
        <taxon>Parameciidae</taxon>
        <taxon>Paramecium</taxon>
    </lineage>
</organism>
<dbReference type="Proteomes" id="UP000683925">
    <property type="component" value="Unassembled WGS sequence"/>
</dbReference>
<dbReference type="GO" id="GO:0097361">
    <property type="term" value="C:cytosolic [4Fe-4S] assembly targeting complex"/>
    <property type="evidence" value="ECO:0007669"/>
    <property type="project" value="TreeGrafter"/>
</dbReference>
<accession>A0A8S1UEK4</accession>
<dbReference type="AlphaFoldDB" id="A0A8S1UEK4"/>
<sequence length="315" mass="37374">MKNIAFLKSQTYQQIINDPVKIIRLIIKITFDYLIIVGLQKLVLNWPHQYQPIKNILNYLNEQTSNIQAFQVKQQINPKLIGTLEQKEQCNAIVFDPKGNIMVSACGNKIKIWNFQNNLIQDVNSLLKHQKKLLVWYIAKQAIILFLDQVMDHLDYGRKRIIINDLVLNLIVRIINGFICRLFDQVWSIDFINNKLTFLYSLLIHTSDVNSISLNESETVLVSCGHDSLIIIWQKDVENQWAFYEFVIMIENIISFKIMQNFQKQIIFKYVINRNCFCDFYRPQVINIRKWISYQVNKEDYFIWLPPQSNILCVY</sequence>
<dbReference type="PANTHER" id="PTHR19920:SF0">
    <property type="entry name" value="CYTOSOLIC IRON-SULFUR PROTEIN ASSEMBLY PROTEIN CIAO1-RELATED"/>
    <property type="match status" value="1"/>
</dbReference>
<proteinExistence type="predicted"/>
<dbReference type="EMBL" id="CAJJDP010000041">
    <property type="protein sequence ID" value="CAD8162179.1"/>
    <property type="molecule type" value="Genomic_DNA"/>
</dbReference>
<dbReference type="InterPro" id="IPR001680">
    <property type="entry name" value="WD40_rpt"/>
</dbReference>